<dbReference type="WBParaSite" id="ACOC_0001024401-mRNA-1">
    <property type="protein sequence ID" value="ACOC_0001024401-mRNA-1"/>
    <property type="gene ID" value="ACOC_0001024401"/>
</dbReference>
<dbReference type="OrthoDB" id="74575at2759"/>
<reference evidence="1 2" key="2">
    <citation type="submission" date="2018-11" db="EMBL/GenBank/DDBJ databases">
        <authorList>
            <consortium name="Pathogen Informatics"/>
        </authorList>
    </citation>
    <scope>NUCLEOTIDE SEQUENCE [LARGE SCALE GENOMIC DNA]</scope>
    <source>
        <strain evidence="1 2">Costa Rica</strain>
    </source>
</reference>
<dbReference type="EMBL" id="UYYA01004433">
    <property type="protein sequence ID" value="VDM61830.1"/>
    <property type="molecule type" value="Genomic_DNA"/>
</dbReference>
<keyword evidence="2" id="KW-1185">Reference proteome</keyword>
<dbReference type="STRING" id="334426.A0A0R3PVY1"/>
<evidence type="ECO:0000313" key="1">
    <source>
        <dbReference type="EMBL" id="VDM61830.1"/>
    </source>
</evidence>
<dbReference type="Proteomes" id="UP000267027">
    <property type="component" value="Unassembled WGS sequence"/>
</dbReference>
<gene>
    <name evidence="1" type="ORF">ACOC_LOCUS10245</name>
</gene>
<dbReference type="InterPro" id="IPR023393">
    <property type="entry name" value="START-like_dom_sf"/>
</dbReference>
<evidence type="ECO:0000313" key="2">
    <source>
        <dbReference type="Proteomes" id="UP000267027"/>
    </source>
</evidence>
<proteinExistence type="predicted"/>
<protein>
    <submittedName>
        <fullName evidence="3">Sm domain-containing protein</fullName>
    </submittedName>
</protein>
<organism evidence="3">
    <name type="scientific">Angiostrongylus costaricensis</name>
    <name type="common">Nematode worm</name>
    <dbReference type="NCBI Taxonomy" id="334426"/>
    <lineage>
        <taxon>Eukaryota</taxon>
        <taxon>Metazoa</taxon>
        <taxon>Ecdysozoa</taxon>
        <taxon>Nematoda</taxon>
        <taxon>Chromadorea</taxon>
        <taxon>Rhabditida</taxon>
        <taxon>Rhabditina</taxon>
        <taxon>Rhabditomorpha</taxon>
        <taxon>Strongyloidea</taxon>
        <taxon>Metastrongylidae</taxon>
        <taxon>Angiostrongylus</taxon>
    </lineage>
</organism>
<dbReference type="AlphaFoldDB" id="A0A0R3PVY1"/>
<sequence>MQVDLKGHIPKFIVNRVMGKIMLMDTEENRRHFQDLKDARSRLVS</sequence>
<reference evidence="3" key="1">
    <citation type="submission" date="2017-02" db="UniProtKB">
        <authorList>
            <consortium name="WormBaseParasite"/>
        </authorList>
    </citation>
    <scope>IDENTIFICATION</scope>
</reference>
<accession>A0A0R3PVY1</accession>
<dbReference type="Gene3D" id="3.30.530.20">
    <property type="match status" value="1"/>
</dbReference>
<name>A0A0R3PVY1_ANGCS</name>
<evidence type="ECO:0000313" key="3">
    <source>
        <dbReference type="WBParaSite" id="ACOC_0001024401-mRNA-1"/>
    </source>
</evidence>